<proteinExistence type="inferred from homology"/>
<keyword evidence="10" id="KW-0769">Symport</keyword>
<feature type="transmembrane region" description="Helical" evidence="17">
    <location>
        <begin position="509"/>
        <end position="529"/>
    </location>
</feature>
<evidence type="ECO:0000256" key="12">
    <source>
        <dbReference type="ARBA" id="ARBA00022989"/>
    </source>
</evidence>
<feature type="transmembrane region" description="Helical" evidence="17">
    <location>
        <begin position="541"/>
        <end position="568"/>
    </location>
</feature>
<dbReference type="InterPro" id="IPR004481">
    <property type="entry name" value="K/Na/Ca-exchanger"/>
</dbReference>
<dbReference type="EMBL" id="KB292163">
    <property type="protein sequence ID" value="ELU18052.1"/>
    <property type="molecule type" value="Genomic_DNA"/>
</dbReference>
<feature type="transmembrane region" description="Helical" evidence="17">
    <location>
        <begin position="255"/>
        <end position="276"/>
    </location>
</feature>
<protein>
    <recommendedName>
        <fullName evidence="18">Sodium/calcium exchanger membrane region domain-containing protein</fullName>
    </recommendedName>
</protein>
<dbReference type="GO" id="GO:0005262">
    <property type="term" value="F:calcium channel activity"/>
    <property type="evidence" value="ECO:0007669"/>
    <property type="project" value="TreeGrafter"/>
</dbReference>
<dbReference type="PRINTS" id="PR01259">
    <property type="entry name" value="NACAEXCHNGR"/>
</dbReference>
<dbReference type="FunFam" id="1.20.1420.30:FF:000009">
    <property type="entry name" value="sodium/potassium/calcium exchanger 5 isoform X2"/>
    <property type="match status" value="1"/>
</dbReference>
<feature type="transmembrane region" description="Helical" evidence="17">
    <location>
        <begin position="375"/>
        <end position="391"/>
    </location>
</feature>
<evidence type="ECO:0000259" key="18">
    <source>
        <dbReference type="Pfam" id="PF01699"/>
    </source>
</evidence>
<dbReference type="OMA" id="LYWMIVV"/>
<feature type="transmembrane region" description="Helical" evidence="17">
    <location>
        <begin position="439"/>
        <end position="461"/>
    </location>
</feature>
<evidence type="ECO:0000256" key="3">
    <source>
        <dbReference type="ARBA" id="ARBA00022448"/>
    </source>
</evidence>
<evidence type="ECO:0000313" key="19">
    <source>
        <dbReference type="EMBL" id="ELU18052.1"/>
    </source>
</evidence>
<keyword evidence="5" id="KW-0633">Potassium transport</keyword>
<evidence type="ECO:0000256" key="14">
    <source>
        <dbReference type="ARBA" id="ARBA00023065"/>
    </source>
</evidence>
<evidence type="ECO:0000256" key="5">
    <source>
        <dbReference type="ARBA" id="ARBA00022538"/>
    </source>
</evidence>
<keyword evidence="6" id="KW-0109">Calcium transport</keyword>
<dbReference type="Gene3D" id="1.20.1420.30">
    <property type="entry name" value="NCX, central ion-binding region"/>
    <property type="match status" value="2"/>
</dbReference>
<evidence type="ECO:0000256" key="8">
    <source>
        <dbReference type="ARBA" id="ARBA00022729"/>
    </source>
</evidence>
<evidence type="ECO:0000313" key="20">
    <source>
        <dbReference type="EnsemblMetazoa" id="CapteP222793"/>
    </source>
</evidence>
<keyword evidence="15 17" id="KW-0472">Membrane</keyword>
<evidence type="ECO:0000256" key="13">
    <source>
        <dbReference type="ARBA" id="ARBA00023053"/>
    </source>
</evidence>
<sequence length="570" mass="63027">MGMCVESRGTFRGGIFCSRLLDIERNTGAFVCASAGAFVDGAERQVVMRNSGLRMRRRFCWVPLLCSVLCAVELVTQRTTGDPDEIKKRRRRLLQFEEFKDVAENCTKREIIGFPDDLFTEEQRIDGYILLHVLAFCYLLAALAIVCSDYFVASLERMCTVLQMEEDVTGATFMAAGSSAPELFTSIIAVFFVQSDVGVGTIVGSSVFNLLFIISLCALFSHVIIQLTLWPVVRDLTAYTISVIVLVTVMMDNVIYWYEAVIMVLVYVGYCFLMYFNKGLGQYFMTKYYCWYEGKRVLRVDPPTERDPLKKEGNDAFRTMAILTQTRSLLLDLFITSAESFKSFQSTGSFGQNTDWSDQDFKSPLTAPASITGRVWWSVMLPVIFLLMLTIPDCRRPGIWGKFWLLTLLASIAWIGLLTYVSVWMIIIIGDTLGIPDTVMGLTFLAAGTSLPDALASLIVARDGLGDMAVSNAIASNVVDILVALGVPWTLKTVIVDPGSSVSIDSGGLIFSAVTLLLTSVFVAAVLSCNGWRLTRGLGGIFMVSYMVVLAVACMYMMNVFGGVQVIVHC</sequence>
<feature type="domain" description="Sodium/calcium exchanger membrane region" evidence="18">
    <location>
        <begin position="405"/>
        <end position="553"/>
    </location>
</feature>
<keyword evidence="13" id="KW-0915">Sodium</keyword>
<evidence type="ECO:0000256" key="6">
    <source>
        <dbReference type="ARBA" id="ARBA00022568"/>
    </source>
</evidence>
<name>R7VHJ8_CAPTE</name>
<evidence type="ECO:0000313" key="21">
    <source>
        <dbReference type="Proteomes" id="UP000014760"/>
    </source>
</evidence>
<feature type="transmembrane region" description="Helical" evidence="17">
    <location>
        <begin position="173"/>
        <end position="193"/>
    </location>
</feature>
<keyword evidence="14" id="KW-0406">Ion transport</keyword>
<reference evidence="19 21" key="2">
    <citation type="journal article" date="2013" name="Nature">
        <title>Insights into bilaterian evolution from three spiralian genomes.</title>
        <authorList>
            <person name="Simakov O."/>
            <person name="Marletaz F."/>
            <person name="Cho S.J."/>
            <person name="Edsinger-Gonzales E."/>
            <person name="Havlak P."/>
            <person name="Hellsten U."/>
            <person name="Kuo D.H."/>
            <person name="Larsson T."/>
            <person name="Lv J."/>
            <person name="Arendt D."/>
            <person name="Savage R."/>
            <person name="Osoegawa K."/>
            <person name="de Jong P."/>
            <person name="Grimwood J."/>
            <person name="Chapman J.A."/>
            <person name="Shapiro H."/>
            <person name="Aerts A."/>
            <person name="Otillar R.P."/>
            <person name="Terry A.Y."/>
            <person name="Boore J.L."/>
            <person name="Grigoriev I.V."/>
            <person name="Lindberg D.R."/>
            <person name="Seaver E.C."/>
            <person name="Weisblat D.A."/>
            <person name="Putnam N.H."/>
            <person name="Rokhsar D.S."/>
        </authorList>
    </citation>
    <scope>NUCLEOTIDE SEQUENCE</scope>
    <source>
        <strain evidence="19 21">I ESC-2004</strain>
    </source>
</reference>
<evidence type="ECO:0000256" key="9">
    <source>
        <dbReference type="ARBA" id="ARBA00022837"/>
    </source>
</evidence>
<keyword evidence="9" id="KW-0106">Calcium</keyword>
<evidence type="ECO:0000256" key="11">
    <source>
        <dbReference type="ARBA" id="ARBA00022958"/>
    </source>
</evidence>
<evidence type="ECO:0000256" key="1">
    <source>
        <dbReference type="ARBA" id="ARBA00004141"/>
    </source>
</evidence>
<feature type="transmembrane region" description="Helical" evidence="17">
    <location>
        <begin position="232"/>
        <end position="249"/>
    </location>
</feature>
<evidence type="ECO:0000256" key="4">
    <source>
        <dbReference type="ARBA" id="ARBA00022449"/>
    </source>
</evidence>
<feature type="transmembrane region" description="Helical" evidence="17">
    <location>
        <begin position="199"/>
        <end position="220"/>
    </location>
</feature>
<dbReference type="STRING" id="283909.R7VHJ8"/>
<evidence type="ECO:0000256" key="16">
    <source>
        <dbReference type="ARBA" id="ARBA00023201"/>
    </source>
</evidence>
<keyword evidence="3" id="KW-0813">Transport</keyword>
<dbReference type="EMBL" id="AMQN01003893">
    <property type="status" value="NOT_ANNOTATED_CDS"/>
    <property type="molecule type" value="Genomic_DNA"/>
</dbReference>
<accession>R7VHJ8</accession>
<dbReference type="Pfam" id="PF01699">
    <property type="entry name" value="Na_Ca_ex"/>
    <property type="match status" value="2"/>
</dbReference>
<dbReference type="InterPro" id="IPR044880">
    <property type="entry name" value="NCX_ion-bd_dom_sf"/>
</dbReference>
<dbReference type="GO" id="GO:0005886">
    <property type="term" value="C:plasma membrane"/>
    <property type="evidence" value="ECO:0007669"/>
    <property type="project" value="TreeGrafter"/>
</dbReference>
<dbReference type="PANTHER" id="PTHR10846:SF73">
    <property type="entry name" value="SODIUM_CALCIUM EXCHANGER MEMBRANE REGION DOMAIN-CONTAINING PROTEIN"/>
    <property type="match status" value="1"/>
</dbReference>
<feature type="transmembrane region" description="Helical" evidence="17">
    <location>
        <begin position="403"/>
        <end position="427"/>
    </location>
</feature>
<dbReference type="InterPro" id="IPR004836">
    <property type="entry name" value="Na_Ca_Ex"/>
</dbReference>
<keyword evidence="7 17" id="KW-0812">Transmembrane</keyword>
<dbReference type="GO" id="GO:0008273">
    <property type="term" value="F:calcium, potassium:sodium antiporter activity"/>
    <property type="evidence" value="ECO:0007669"/>
    <property type="project" value="TreeGrafter"/>
</dbReference>
<dbReference type="HOGENOM" id="CLU_007948_5_2_1"/>
<dbReference type="EnsemblMetazoa" id="CapteT222793">
    <property type="protein sequence ID" value="CapteP222793"/>
    <property type="gene ID" value="CapteG222793"/>
</dbReference>
<feature type="transmembrane region" description="Helical" evidence="17">
    <location>
        <begin position="129"/>
        <end position="152"/>
    </location>
</feature>
<feature type="domain" description="Sodium/calcium exchanger membrane region" evidence="18">
    <location>
        <begin position="134"/>
        <end position="275"/>
    </location>
</feature>
<gene>
    <name evidence="19" type="ORF">CAPTEDRAFT_222793</name>
</gene>
<keyword evidence="4" id="KW-0050">Antiport</keyword>
<feature type="transmembrane region" description="Helical" evidence="17">
    <location>
        <begin position="468"/>
        <end position="489"/>
    </location>
</feature>
<comment type="similarity">
    <text evidence="2">Belongs to the Ca(2+):cation antiporter (CaCA) (TC 2.A.19) family. SLC24A subfamily.</text>
</comment>
<keyword evidence="11" id="KW-0630">Potassium</keyword>
<keyword evidence="16" id="KW-0739">Sodium transport</keyword>
<dbReference type="Proteomes" id="UP000014760">
    <property type="component" value="Unassembled WGS sequence"/>
</dbReference>
<organism evidence="19">
    <name type="scientific">Capitella teleta</name>
    <name type="common">Polychaete worm</name>
    <dbReference type="NCBI Taxonomy" id="283909"/>
    <lineage>
        <taxon>Eukaryota</taxon>
        <taxon>Metazoa</taxon>
        <taxon>Spiralia</taxon>
        <taxon>Lophotrochozoa</taxon>
        <taxon>Annelida</taxon>
        <taxon>Polychaeta</taxon>
        <taxon>Sedentaria</taxon>
        <taxon>Scolecida</taxon>
        <taxon>Capitellidae</taxon>
        <taxon>Capitella</taxon>
    </lineage>
</organism>
<dbReference type="GO" id="GO:0015293">
    <property type="term" value="F:symporter activity"/>
    <property type="evidence" value="ECO:0007669"/>
    <property type="project" value="UniProtKB-KW"/>
</dbReference>
<dbReference type="OrthoDB" id="2127281at2759"/>
<reference evidence="21" key="1">
    <citation type="submission" date="2012-12" db="EMBL/GenBank/DDBJ databases">
        <authorList>
            <person name="Hellsten U."/>
            <person name="Grimwood J."/>
            <person name="Chapman J.A."/>
            <person name="Shapiro H."/>
            <person name="Aerts A."/>
            <person name="Otillar R.P."/>
            <person name="Terry A.Y."/>
            <person name="Boore J.L."/>
            <person name="Simakov O."/>
            <person name="Marletaz F."/>
            <person name="Cho S.-J."/>
            <person name="Edsinger-Gonzales E."/>
            <person name="Havlak P."/>
            <person name="Kuo D.-H."/>
            <person name="Larsson T."/>
            <person name="Lv J."/>
            <person name="Arendt D."/>
            <person name="Savage R."/>
            <person name="Osoegawa K."/>
            <person name="de Jong P."/>
            <person name="Lindberg D.R."/>
            <person name="Seaver E.C."/>
            <person name="Weisblat D.A."/>
            <person name="Putnam N.H."/>
            <person name="Grigoriev I.V."/>
            <person name="Rokhsar D.S."/>
        </authorList>
    </citation>
    <scope>NUCLEOTIDE SEQUENCE</scope>
    <source>
        <strain evidence="21">I ESC-2004</strain>
    </source>
</reference>
<keyword evidence="12 17" id="KW-1133">Transmembrane helix</keyword>
<comment type="subcellular location">
    <subcellularLocation>
        <location evidence="1">Membrane</location>
        <topology evidence="1">Multi-pass membrane protein</topology>
    </subcellularLocation>
</comment>
<reference evidence="20" key="3">
    <citation type="submission" date="2015-06" db="UniProtKB">
        <authorList>
            <consortium name="EnsemblMetazoa"/>
        </authorList>
    </citation>
    <scope>IDENTIFICATION</scope>
</reference>
<evidence type="ECO:0000256" key="15">
    <source>
        <dbReference type="ARBA" id="ARBA00023136"/>
    </source>
</evidence>
<dbReference type="PANTHER" id="PTHR10846">
    <property type="entry name" value="SODIUM/POTASSIUM/CALCIUM EXCHANGER"/>
    <property type="match status" value="1"/>
</dbReference>
<dbReference type="AlphaFoldDB" id="R7VHJ8"/>
<evidence type="ECO:0000256" key="17">
    <source>
        <dbReference type="SAM" id="Phobius"/>
    </source>
</evidence>
<dbReference type="NCBIfam" id="TIGR00367">
    <property type="entry name" value="calcium/sodium antiporter"/>
    <property type="match status" value="1"/>
</dbReference>
<evidence type="ECO:0000256" key="2">
    <source>
        <dbReference type="ARBA" id="ARBA00005364"/>
    </source>
</evidence>
<dbReference type="GO" id="GO:0006874">
    <property type="term" value="P:intracellular calcium ion homeostasis"/>
    <property type="evidence" value="ECO:0007669"/>
    <property type="project" value="TreeGrafter"/>
</dbReference>
<keyword evidence="8" id="KW-0732">Signal</keyword>
<evidence type="ECO:0000256" key="7">
    <source>
        <dbReference type="ARBA" id="ARBA00022692"/>
    </source>
</evidence>
<evidence type="ECO:0000256" key="10">
    <source>
        <dbReference type="ARBA" id="ARBA00022847"/>
    </source>
</evidence>
<keyword evidence="21" id="KW-1185">Reference proteome</keyword>
<dbReference type="InterPro" id="IPR004837">
    <property type="entry name" value="NaCa_Exmemb"/>
</dbReference>
<dbReference type="FunFam" id="1.20.1420.30:FF:000004">
    <property type="entry name" value="Sodium/potassium/calcium exchanger 2 isoform 1"/>
    <property type="match status" value="1"/>
</dbReference>